<evidence type="ECO:0000313" key="1">
    <source>
        <dbReference type="EMBL" id="KAF2466244.1"/>
    </source>
</evidence>
<reference evidence="1" key="1">
    <citation type="journal article" date="2020" name="Stud. Mycol.">
        <title>101 Dothideomycetes genomes: a test case for predicting lifestyles and emergence of pathogens.</title>
        <authorList>
            <person name="Haridas S."/>
            <person name="Albert R."/>
            <person name="Binder M."/>
            <person name="Bloem J."/>
            <person name="Labutti K."/>
            <person name="Salamov A."/>
            <person name="Andreopoulos B."/>
            <person name="Baker S."/>
            <person name="Barry K."/>
            <person name="Bills G."/>
            <person name="Bluhm B."/>
            <person name="Cannon C."/>
            <person name="Castanera R."/>
            <person name="Culley D."/>
            <person name="Daum C."/>
            <person name="Ezra D."/>
            <person name="Gonzalez J."/>
            <person name="Henrissat B."/>
            <person name="Kuo A."/>
            <person name="Liang C."/>
            <person name="Lipzen A."/>
            <person name="Lutzoni F."/>
            <person name="Magnuson J."/>
            <person name="Mondo S."/>
            <person name="Nolan M."/>
            <person name="Ohm R."/>
            <person name="Pangilinan J."/>
            <person name="Park H.-J."/>
            <person name="Ramirez L."/>
            <person name="Alfaro M."/>
            <person name="Sun H."/>
            <person name="Tritt A."/>
            <person name="Yoshinaga Y."/>
            <person name="Zwiers L.-H."/>
            <person name="Turgeon B."/>
            <person name="Goodwin S."/>
            <person name="Spatafora J."/>
            <person name="Crous P."/>
            <person name="Grigoriev I."/>
        </authorList>
    </citation>
    <scope>NUCLEOTIDE SEQUENCE</scope>
    <source>
        <strain evidence="1">ATCC 200398</strain>
    </source>
</reference>
<organism evidence="1 2">
    <name type="scientific">Lindgomyces ingoldianus</name>
    <dbReference type="NCBI Taxonomy" id="673940"/>
    <lineage>
        <taxon>Eukaryota</taxon>
        <taxon>Fungi</taxon>
        <taxon>Dikarya</taxon>
        <taxon>Ascomycota</taxon>
        <taxon>Pezizomycotina</taxon>
        <taxon>Dothideomycetes</taxon>
        <taxon>Pleosporomycetidae</taxon>
        <taxon>Pleosporales</taxon>
        <taxon>Lindgomycetaceae</taxon>
        <taxon>Lindgomyces</taxon>
    </lineage>
</organism>
<proteinExistence type="predicted"/>
<keyword evidence="2" id="KW-1185">Reference proteome</keyword>
<sequence>MPPTKTPNSQSQTPTGPILLPHPHLMPSSSLKVGMTNVVLGNTNPQSLGWIFHRPLRSTYPEWTAGLHIPHRGNAESQEIGQPSVNAERQDATLLCICFVRKLKRKFEETKYRGWNRLLAWISS</sequence>
<accession>A0ACB6QGU5</accession>
<evidence type="ECO:0000313" key="2">
    <source>
        <dbReference type="Proteomes" id="UP000799755"/>
    </source>
</evidence>
<comment type="caution">
    <text evidence="1">The sequence shown here is derived from an EMBL/GenBank/DDBJ whole genome shotgun (WGS) entry which is preliminary data.</text>
</comment>
<dbReference type="Proteomes" id="UP000799755">
    <property type="component" value="Unassembled WGS sequence"/>
</dbReference>
<name>A0ACB6QGU5_9PLEO</name>
<dbReference type="EMBL" id="MU003525">
    <property type="protein sequence ID" value="KAF2466244.1"/>
    <property type="molecule type" value="Genomic_DNA"/>
</dbReference>
<gene>
    <name evidence="1" type="ORF">BDR25DRAFT_359610</name>
</gene>
<protein>
    <submittedName>
        <fullName evidence="1">Uncharacterized protein</fullName>
    </submittedName>
</protein>